<reference evidence="1 3" key="1">
    <citation type="journal article" date="2014" name="Nat. Genet.">
        <title>Genome and transcriptome of the porcine whipworm Trichuris suis.</title>
        <authorList>
            <person name="Jex A.R."/>
            <person name="Nejsum P."/>
            <person name="Schwarz E.M."/>
            <person name="Hu L."/>
            <person name="Young N.D."/>
            <person name="Hall R.S."/>
            <person name="Korhonen P.K."/>
            <person name="Liao S."/>
            <person name="Thamsborg S."/>
            <person name="Xia J."/>
            <person name="Xu P."/>
            <person name="Wang S."/>
            <person name="Scheerlinck J.P."/>
            <person name="Hofmann A."/>
            <person name="Sternberg P.W."/>
            <person name="Wang J."/>
            <person name="Gasser R.B."/>
        </authorList>
    </citation>
    <scope>NUCLEOTIDE SEQUENCE [LARGE SCALE GENOMIC DNA]</scope>
    <source>
        <strain evidence="2">DCEP-RM93F</strain>
        <strain evidence="1">DCEP-RM93M</strain>
    </source>
</reference>
<keyword evidence="3" id="KW-1185">Reference proteome</keyword>
<gene>
    <name evidence="1" type="ORF">M513_02899</name>
    <name evidence="2" type="ORF">M514_02899</name>
</gene>
<dbReference type="EMBL" id="KL367522">
    <property type="protein sequence ID" value="KFD66647.1"/>
    <property type="molecule type" value="Genomic_DNA"/>
</dbReference>
<evidence type="ECO:0000313" key="3">
    <source>
        <dbReference type="Proteomes" id="UP000030764"/>
    </source>
</evidence>
<name>A0A085MFX5_9BILA</name>
<evidence type="ECO:0000313" key="2">
    <source>
        <dbReference type="EMBL" id="KFD66647.1"/>
    </source>
</evidence>
<dbReference type="AlphaFoldDB" id="A0A085MFX5"/>
<dbReference type="Proteomes" id="UP000030758">
    <property type="component" value="Unassembled WGS sequence"/>
</dbReference>
<proteinExistence type="predicted"/>
<dbReference type="Proteomes" id="UP000030764">
    <property type="component" value="Unassembled WGS sequence"/>
</dbReference>
<protein>
    <submittedName>
        <fullName evidence="1">Uncharacterized protein</fullName>
    </submittedName>
</protein>
<feature type="non-terminal residue" evidence="1">
    <location>
        <position position="1"/>
    </location>
</feature>
<accession>A0A085MFX5</accession>
<sequence length="33" mass="3723">VFSVAPFAVKVLAQLILGERNHTWTRTCLPILE</sequence>
<organism evidence="1 3">
    <name type="scientific">Trichuris suis</name>
    <name type="common">pig whipworm</name>
    <dbReference type="NCBI Taxonomy" id="68888"/>
    <lineage>
        <taxon>Eukaryota</taxon>
        <taxon>Metazoa</taxon>
        <taxon>Ecdysozoa</taxon>
        <taxon>Nematoda</taxon>
        <taxon>Enoplea</taxon>
        <taxon>Dorylaimia</taxon>
        <taxon>Trichinellida</taxon>
        <taxon>Trichuridae</taxon>
        <taxon>Trichuris</taxon>
    </lineage>
</organism>
<evidence type="ECO:0000313" key="1">
    <source>
        <dbReference type="EMBL" id="KFD56121.1"/>
    </source>
</evidence>
<dbReference type="EMBL" id="KL363195">
    <property type="protein sequence ID" value="KFD56121.1"/>
    <property type="molecule type" value="Genomic_DNA"/>
</dbReference>